<keyword evidence="3" id="KW-0443">Lipid metabolism</keyword>
<feature type="domain" description="PLD phosphodiesterase" evidence="4">
    <location>
        <begin position="414"/>
        <end position="441"/>
    </location>
</feature>
<dbReference type="KEGG" id="rid:RIdsm_00666"/>
<dbReference type="PROSITE" id="PS50035">
    <property type="entry name" value="PLD"/>
    <property type="match status" value="2"/>
</dbReference>
<sequence>MDASREVNQAVTQDRESEGPIGDLEVFVTAGEAYPAFERAFMNAKEQISASFRLFDLTTKLHSPEARKLGDTWFDLMVDTLNRGVSVRIVVTDFDPVAAPDLHQLAWQTKRQIAAVRELAKDDAKLEFDVALHDARAGWVPKMVFFPFVRQKMGELNESWSKMNEDERARFRSETPRLRNICYENDKGRLCFPIKLVDLYPATHHQKMAVFDRRLLYIGGLDLNDRRYDTKRHRKAPERTWHDVQVMTTGPIVDVAQKHLDTFLDTVAAKAPAAPSSPSFLRTLSRRRHRASFRVSPKTVVREIEQSHLDSVSRASKFIYLETQFFRHRPLARALAKQARKFPDLKLFIVLPAAPEDIAFDSNTGLDARFGEDQQIKCLTVLKEAFGDDRLLVASPVQPRRYSSDERDVLEDAPLIYVHSKVSIFDEFGAIVSSANLNGRSLRWDTESGLWFDRSDHVELVRRRVMGHWLPSGYGDEFLDPETALENWIRLVDRNTERAPEDREGFLVHYDSDAARDIAMPVPGMPEEIV</sequence>
<evidence type="ECO:0000313" key="5">
    <source>
        <dbReference type="EMBL" id="QEW24882.1"/>
    </source>
</evidence>
<evidence type="ECO:0000313" key="6">
    <source>
        <dbReference type="Proteomes" id="UP000325785"/>
    </source>
</evidence>
<dbReference type="SMART" id="SM00155">
    <property type="entry name" value="PLDc"/>
    <property type="match status" value="2"/>
</dbReference>
<accession>A0A5P3A6B0</accession>
<dbReference type="InterPro" id="IPR001736">
    <property type="entry name" value="PLipase_D/transphosphatidylase"/>
</dbReference>
<protein>
    <submittedName>
        <fullName evidence="5">Cardiolipin synthetase</fullName>
    </submittedName>
</protein>
<name>A0A5P3A6B0_9RHOB</name>
<dbReference type="RefSeq" id="WP_082647538.1">
    <property type="nucleotide sequence ID" value="NZ_CP031598.1"/>
</dbReference>
<dbReference type="SUPFAM" id="SSF56024">
    <property type="entry name" value="Phospholipase D/nuclease"/>
    <property type="match status" value="2"/>
</dbReference>
<dbReference type="GO" id="GO:0005886">
    <property type="term" value="C:plasma membrane"/>
    <property type="evidence" value="ECO:0007669"/>
    <property type="project" value="TreeGrafter"/>
</dbReference>
<dbReference type="Pfam" id="PF00614">
    <property type="entry name" value="PLDc"/>
    <property type="match status" value="1"/>
</dbReference>
<evidence type="ECO:0000256" key="1">
    <source>
        <dbReference type="ARBA" id="ARBA00022737"/>
    </source>
</evidence>
<feature type="domain" description="PLD phosphodiesterase" evidence="4">
    <location>
        <begin position="200"/>
        <end position="227"/>
    </location>
</feature>
<dbReference type="GO" id="GO:0009395">
    <property type="term" value="P:phospholipid catabolic process"/>
    <property type="evidence" value="ECO:0007669"/>
    <property type="project" value="TreeGrafter"/>
</dbReference>
<organism evidence="5 6">
    <name type="scientific">Roseovarius indicus</name>
    <dbReference type="NCBI Taxonomy" id="540747"/>
    <lineage>
        <taxon>Bacteria</taxon>
        <taxon>Pseudomonadati</taxon>
        <taxon>Pseudomonadota</taxon>
        <taxon>Alphaproteobacteria</taxon>
        <taxon>Rhodobacterales</taxon>
        <taxon>Roseobacteraceae</taxon>
        <taxon>Roseovarius</taxon>
    </lineage>
</organism>
<dbReference type="CDD" id="cd09105">
    <property type="entry name" value="PLDc_vPLD1_2_like_2"/>
    <property type="match status" value="1"/>
</dbReference>
<dbReference type="Gene3D" id="3.30.870.10">
    <property type="entry name" value="Endonuclease Chain A"/>
    <property type="match status" value="2"/>
</dbReference>
<dbReference type="GO" id="GO:0004630">
    <property type="term" value="F:phospholipase D activity"/>
    <property type="evidence" value="ECO:0007669"/>
    <property type="project" value="TreeGrafter"/>
</dbReference>
<dbReference type="Proteomes" id="UP000325785">
    <property type="component" value="Chromosome"/>
</dbReference>
<evidence type="ECO:0000256" key="3">
    <source>
        <dbReference type="ARBA" id="ARBA00023098"/>
    </source>
</evidence>
<dbReference type="OrthoDB" id="8828485at2"/>
<dbReference type="EMBL" id="CP031598">
    <property type="protein sequence ID" value="QEW24882.1"/>
    <property type="molecule type" value="Genomic_DNA"/>
</dbReference>
<dbReference type="PANTHER" id="PTHR18896:SF60">
    <property type="entry name" value="PHOSPHOLIPASE D"/>
    <property type="match status" value="1"/>
</dbReference>
<proteinExistence type="predicted"/>
<keyword evidence="2" id="KW-0378">Hydrolase</keyword>
<gene>
    <name evidence="5" type="ORF">RIdsm_00666</name>
</gene>
<evidence type="ECO:0000259" key="4">
    <source>
        <dbReference type="PROSITE" id="PS50035"/>
    </source>
</evidence>
<reference evidence="5 6" key="1">
    <citation type="submission" date="2018-08" db="EMBL/GenBank/DDBJ databases">
        <title>Genetic Globetrotter - A new plasmid hitch-hiking vast phylogenetic and geographic distances.</title>
        <authorList>
            <person name="Vollmers J."/>
            <person name="Petersen J."/>
        </authorList>
    </citation>
    <scope>NUCLEOTIDE SEQUENCE [LARGE SCALE GENOMIC DNA]</scope>
    <source>
        <strain evidence="5 6">DSM 26383</strain>
    </source>
</reference>
<dbReference type="AlphaFoldDB" id="A0A5P3A6B0"/>
<dbReference type="PANTHER" id="PTHR18896">
    <property type="entry name" value="PHOSPHOLIPASE D"/>
    <property type="match status" value="1"/>
</dbReference>
<keyword evidence="1" id="KW-0677">Repeat</keyword>
<dbReference type="InterPro" id="IPR015679">
    <property type="entry name" value="PLipase_D_fam"/>
</dbReference>
<evidence type="ECO:0000256" key="2">
    <source>
        <dbReference type="ARBA" id="ARBA00022801"/>
    </source>
</evidence>